<protein>
    <submittedName>
        <fullName evidence="2">Hypothetical_protein</fullName>
    </submittedName>
</protein>
<gene>
    <name evidence="2" type="ORF">HINF_LOCUS4489</name>
    <name evidence="1" type="ORF">HINF_LOCUS6923</name>
</gene>
<evidence type="ECO:0000313" key="2">
    <source>
        <dbReference type="EMBL" id="CAL5977818.1"/>
    </source>
</evidence>
<sequence>MNQEQLCIFIQENLIQEKQEFWRQLLEKFSNKTMKQIRDYFQKSFKKVVYKQMLSIYDKQNIQILNYIYNNQSPACIAKKFMMISEEDNYFPHNVLMYIINLRNKVQK</sequence>
<evidence type="ECO:0000313" key="1">
    <source>
        <dbReference type="EMBL" id="CAI9919278.1"/>
    </source>
</evidence>
<proteinExistence type="predicted"/>
<comment type="caution">
    <text evidence="1">The sequence shown here is derived from an EMBL/GenBank/DDBJ whole genome shotgun (WGS) entry which is preliminary data.</text>
</comment>
<name>A0AA86NHN5_9EUKA</name>
<dbReference type="AlphaFoldDB" id="A0AA86NHN5"/>
<dbReference type="Proteomes" id="UP001642409">
    <property type="component" value="Unassembled WGS sequence"/>
</dbReference>
<dbReference type="EMBL" id="CATOUU010000171">
    <property type="protein sequence ID" value="CAI9919278.1"/>
    <property type="molecule type" value="Genomic_DNA"/>
</dbReference>
<accession>A0AA86NHN5</accession>
<organism evidence="1">
    <name type="scientific">Hexamita inflata</name>
    <dbReference type="NCBI Taxonomy" id="28002"/>
    <lineage>
        <taxon>Eukaryota</taxon>
        <taxon>Metamonada</taxon>
        <taxon>Diplomonadida</taxon>
        <taxon>Hexamitidae</taxon>
        <taxon>Hexamitinae</taxon>
        <taxon>Hexamita</taxon>
    </lineage>
</organism>
<keyword evidence="3" id="KW-1185">Reference proteome</keyword>
<reference evidence="2 3" key="2">
    <citation type="submission" date="2024-07" db="EMBL/GenBank/DDBJ databases">
        <authorList>
            <person name="Akdeniz Z."/>
        </authorList>
    </citation>
    <scope>NUCLEOTIDE SEQUENCE [LARGE SCALE GENOMIC DNA]</scope>
</reference>
<reference evidence="1" key="1">
    <citation type="submission" date="2023-06" db="EMBL/GenBank/DDBJ databases">
        <authorList>
            <person name="Kurt Z."/>
        </authorList>
    </citation>
    <scope>NUCLEOTIDE SEQUENCE</scope>
</reference>
<evidence type="ECO:0000313" key="3">
    <source>
        <dbReference type="Proteomes" id="UP001642409"/>
    </source>
</evidence>
<dbReference type="EMBL" id="CAXDID020000008">
    <property type="protein sequence ID" value="CAL5977818.1"/>
    <property type="molecule type" value="Genomic_DNA"/>
</dbReference>